<dbReference type="AlphaFoldDB" id="A0A6P8G320"/>
<dbReference type="GO" id="GO:0043565">
    <property type="term" value="F:sequence-specific DNA binding"/>
    <property type="evidence" value="ECO:0007669"/>
    <property type="project" value="InterPro"/>
</dbReference>
<dbReference type="GO" id="GO:0005634">
    <property type="term" value="C:nucleus"/>
    <property type="evidence" value="ECO:0007669"/>
    <property type="project" value="UniProtKB-SubCell"/>
</dbReference>
<dbReference type="OrthoDB" id="5771769at2759"/>
<reference evidence="17" key="1">
    <citation type="submission" date="2025-08" db="UniProtKB">
        <authorList>
            <consortium name="RefSeq"/>
        </authorList>
    </citation>
    <scope>IDENTIFICATION</scope>
</reference>
<dbReference type="GO" id="GO:0005496">
    <property type="term" value="F:steroid binding"/>
    <property type="evidence" value="ECO:0007669"/>
    <property type="project" value="InterPro"/>
</dbReference>
<evidence type="ECO:0000313" key="17">
    <source>
        <dbReference type="RefSeq" id="XP_031429842.1"/>
    </source>
</evidence>
<evidence type="ECO:0000256" key="1">
    <source>
        <dbReference type="ARBA" id="ARBA00004123"/>
    </source>
</evidence>
<dbReference type="Gene3D" id="1.10.565.10">
    <property type="entry name" value="Retinoid X Receptor"/>
    <property type="match status" value="1"/>
</dbReference>
<keyword evidence="9 12" id="KW-0804">Transcription</keyword>
<proteinExistence type="inferred from homology"/>
<evidence type="ECO:0000256" key="11">
    <source>
        <dbReference type="ARBA" id="ARBA00023242"/>
    </source>
</evidence>
<evidence type="ECO:0000256" key="10">
    <source>
        <dbReference type="ARBA" id="ARBA00023170"/>
    </source>
</evidence>
<evidence type="ECO:0000256" key="5">
    <source>
        <dbReference type="ARBA" id="ARBA00022833"/>
    </source>
</evidence>
<dbReference type="SMART" id="SM00430">
    <property type="entry name" value="HOLI"/>
    <property type="match status" value="1"/>
</dbReference>
<keyword evidence="4" id="KW-0863">Zinc-finger</keyword>
<dbReference type="GO" id="GO:0003707">
    <property type="term" value="F:nuclear steroid receptor activity"/>
    <property type="evidence" value="ECO:0007669"/>
    <property type="project" value="InterPro"/>
</dbReference>
<dbReference type="GO" id="GO:0042562">
    <property type="term" value="F:hormone binding"/>
    <property type="evidence" value="ECO:0007669"/>
    <property type="project" value="UniProtKB-ARBA"/>
</dbReference>
<dbReference type="InterPro" id="IPR050200">
    <property type="entry name" value="Nuclear_hormone_rcpt_NR3"/>
</dbReference>
<evidence type="ECO:0000256" key="6">
    <source>
        <dbReference type="ARBA" id="ARBA00022990"/>
    </source>
</evidence>
<keyword evidence="10 12" id="KW-0675">Receptor</keyword>
<dbReference type="Proteomes" id="UP000515152">
    <property type="component" value="Chromosome 9"/>
</dbReference>
<feature type="compositionally biased region" description="Low complexity" evidence="13">
    <location>
        <begin position="70"/>
        <end position="94"/>
    </location>
</feature>
<evidence type="ECO:0000256" key="4">
    <source>
        <dbReference type="ARBA" id="ARBA00022771"/>
    </source>
</evidence>
<dbReference type="Pfam" id="PF00105">
    <property type="entry name" value="zf-C4"/>
    <property type="match status" value="1"/>
</dbReference>
<dbReference type="KEGG" id="char:105899718"/>
<dbReference type="PANTHER" id="PTHR48092">
    <property type="entry name" value="KNIRPS-RELATED PROTEIN-RELATED"/>
    <property type="match status" value="1"/>
</dbReference>
<evidence type="ECO:0000256" key="3">
    <source>
        <dbReference type="ARBA" id="ARBA00022723"/>
    </source>
</evidence>
<evidence type="ECO:0000256" key="2">
    <source>
        <dbReference type="ARBA" id="ARBA00005413"/>
    </source>
</evidence>
<evidence type="ECO:0000256" key="13">
    <source>
        <dbReference type="SAM" id="MobiDB-lite"/>
    </source>
</evidence>
<dbReference type="Gene3D" id="3.30.50.10">
    <property type="entry name" value="Erythroid Transcription Factor GATA-1, subunit A"/>
    <property type="match status" value="1"/>
</dbReference>
<evidence type="ECO:0000256" key="12">
    <source>
        <dbReference type="PIRNR" id="PIRNR002527"/>
    </source>
</evidence>
<comment type="subcellular location">
    <subcellularLocation>
        <location evidence="1 12">Nucleus</location>
    </subcellularLocation>
</comment>
<name>A0A6P8G320_CLUHA</name>
<sequence>MDLKAFCLTENFHFISQQNHFLDPSTTDGPPSPLEPCIKTDPSSPPFPLDSNTPFSPGGTSDSSGYSFFSQTQSLTPASPSSSSNSSRGSCTPPDSNLHHYHTERSAAGLSVGGDAGVHLAGEYASTLGSAHKRLCLVCGDFASGYHYGVASCEACKAFFKRTIQGNIEYTCPVSNECEITKRRRKSCQACRFQKCLRAGMMKEGVRMDRVRGGRQKYKRRVDCGLSLYTKTPLTHPAKPIGNKVISQLLVSEPAPLSAIPDSSPSSTELRSLLTLCDLLNRELLVLIGWAKHIPGFSALSLVDQMALLQGGWMEVLVLSVVSRSLGSADELVFADNLRLAEAQCRAAGLSDLYTALRHLTRKYQQMGLSPEELVTLKAMTLANSDAANLEGAEAVQRFRDGLHEALQEHESGHTHSHPGELHRAGRLLMTLPLLRQTAARAVDTFCRLHRERRVPMHKLFLEMLDNKI</sequence>
<feature type="domain" description="Nuclear receptor" evidence="14">
    <location>
        <begin position="133"/>
        <end position="208"/>
    </location>
</feature>
<dbReference type="FunFam" id="3.30.50.10:FF:000008">
    <property type="entry name" value="estrogen-related receptor gamma isoform X1"/>
    <property type="match status" value="1"/>
</dbReference>
<keyword evidence="8" id="KW-0238">DNA-binding</keyword>
<dbReference type="GeneID" id="105899718"/>
<comment type="similarity">
    <text evidence="2 12">Belongs to the nuclear hormone receptor family. NR3 subfamily.</text>
</comment>
<dbReference type="PROSITE" id="PS51843">
    <property type="entry name" value="NR_LBD"/>
    <property type="match status" value="1"/>
</dbReference>
<dbReference type="SMART" id="SM00399">
    <property type="entry name" value="ZnF_C4"/>
    <property type="match status" value="1"/>
</dbReference>
<dbReference type="InterPro" id="IPR035500">
    <property type="entry name" value="NHR-like_dom_sf"/>
</dbReference>
<dbReference type="InterPro" id="IPR001723">
    <property type="entry name" value="Nuclear_hrmn_rcpt"/>
</dbReference>
<keyword evidence="5" id="KW-0862">Zinc</keyword>
<evidence type="ECO:0000313" key="16">
    <source>
        <dbReference type="Proteomes" id="UP000515152"/>
    </source>
</evidence>
<evidence type="ECO:0000256" key="9">
    <source>
        <dbReference type="ARBA" id="ARBA00023163"/>
    </source>
</evidence>
<feature type="compositionally biased region" description="Polar residues" evidence="13">
    <location>
        <begin position="50"/>
        <end position="69"/>
    </location>
</feature>
<keyword evidence="6" id="KW-0007">Acetylation</keyword>
<keyword evidence="16" id="KW-1185">Reference proteome</keyword>
<gene>
    <name evidence="17" type="primary">esrrd</name>
</gene>
<feature type="domain" description="NR LBD" evidence="15">
    <location>
        <begin position="241"/>
        <end position="468"/>
    </location>
</feature>
<keyword evidence="11 12" id="KW-0539">Nucleus</keyword>
<dbReference type="PROSITE" id="PS00031">
    <property type="entry name" value="NUCLEAR_REC_DBD_1"/>
    <property type="match status" value="1"/>
</dbReference>
<dbReference type="CDD" id="cd07170">
    <property type="entry name" value="NR_DBD_ERR"/>
    <property type="match status" value="1"/>
</dbReference>
<keyword evidence="3" id="KW-0479">Metal-binding</keyword>
<organism evidence="16 17">
    <name type="scientific">Clupea harengus</name>
    <name type="common">Atlantic herring</name>
    <dbReference type="NCBI Taxonomy" id="7950"/>
    <lineage>
        <taxon>Eukaryota</taxon>
        <taxon>Metazoa</taxon>
        <taxon>Chordata</taxon>
        <taxon>Craniata</taxon>
        <taxon>Vertebrata</taxon>
        <taxon>Euteleostomi</taxon>
        <taxon>Actinopterygii</taxon>
        <taxon>Neopterygii</taxon>
        <taxon>Teleostei</taxon>
        <taxon>Clupei</taxon>
        <taxon>Clupeiformes</taxon>
        <taxon>Clupeoidei</taxon>
        <taxon>Clupeidae</taxon>
        <taxon>Clupea</taxon>
    </lineage>
</organism>
<dbReference type="InterPro" id="IPR013088">
    <property type="entry name" value="Znf_NHR/GATA"/>
</dbReference>
<evidence type="ECO:0000259" key="15">
    <source>
        <dbReference type="PROSITE" id="PS51843"/>
    </source>
</evidence>
<dbReference type="GO" id="GO:0008270">
    <property type="term" value="F:zinc ion binding"/>
    <property type="evidence" value="ECO:0007669"/>
    <property type="project" value="UniProtKB-KW"/>
</dbReference>
<evidence type="ECO:0000256" key="7">
    <source>
        <dbReference type="ARBA" id="ARBA00023015"/>
    </source>
</evidence>
<dbReference type="InterPro" id="IPR024178">
    <property type="entry name" value="Est_rcpt/est-rel_rcp"/>
</dbReference>
<feature type="region of interest" description="Disordered" evidence="13">
    <location>
        <begin position="20"/>
        <end position="98"/>
    </location>
</feature>
<dbReference type="RefSeq" id="XP_031429842.1">
    <property type="nucleotide sequence ID" value="XM_031573982.2"/>
</dbReference>
<dbReference type="PRINTS" id="PR00047">
    <property type="entry name" value="STROIDFINGER"/>
</dbReference>
<dbReference type="SUPFAM" id="SSF48508">
    <property type="entry name" value="Nuclear receptor ligand-binding domain"/>
    <property type="match status" value="1"/>
</dbReference>
<dbReference type="SUPFAM" id="SSF57716">
    <property type="entry name" value="Glucocorticoid receptor-like (DNA-binding domain)"/>
    <property type="match status" value="1"/>
</dbReference>
<dbReference type="InterPro" id="IPR001628">
    <property type="entry name" value="Znf_hrmn_rcpt"/>
</dbReference>
<evidence type="ECO:0000256" key="8">
    <source>
        <dbReference type="ARBA" id="ARBA00023125"/>
    </source>
</evidence>
<accession>A0A6P8G320</accession>
<evidence type="ECO:0000259" key="14">
    <source>
        <dbReference type="PROSITE" id="PS51030"/>
    </source>
</evidence>
<dbReference type="PIRSF" id="PIRSF002527">
    <property type="entry name" value="ER-like_NR"/>
    <property type="match status" value="1"/>
</dbReference>
<keyword evidence="7 12" id="KW-0805">Transcription regulation</keyword>
<dbReference type="PRINTS" id="PR00398">
    <property type="entry name" value="STRDHORMONER"/>
</dbReference>
<dbReference type="Pfam" id="PF00104">
    <property type="entry name" value="Hormone_recep"/>
    <property type="match status" value="1"/>
</dbReference>
<dbReference type="InterPro" id="IPR000536">
    <property type="entry name" value="Nucl_hrmn_rcpt_lig-bd"/>
</dbReference>
<dbReference type="PROSITE" id="PS51030">
    <property type="entry name" value="NUCLEAR_REC_DBD_2"/>
    <property type="match status" value="1"/>
</dbReference>
<dbReference type="CTD" id="407692"/>
<feature type="compositionally biased region" description="Polar residues" evidence="13">
    <location>
        <begin position="20"/>
        <end position="29"/>
    </location>
</feature>
<protein>
    <submittedName>
        <fullName evidence="17">Estrogen-related receptor gamma</fullName>
    </submittedName>
</protein>